<dbReference type="CDD" id="cd12165">
    <property type="entry name" value="2-Hacid_dh_6"/>
    <property type="match status" value="1"/>
</dbReference>
<evidence type="ECO:0000256" key="1">
    <source>
        <dbReference type="ARBA" id="ARBA00023002"/>
    </source>
</evidence>
<proteinExistence type="predicted"/>
<evidence type="ECO:0000313" key="4">
    <source>
        <dbReference type="EMBL" id="UNK46304.1"/>
    </source>
</evidence>
<reference evidence="4 5" key="1">
    <citation type="submission" date="2022-03" db="EMBL/GenBank/DDBJ databases">
        <title>Isotopic signatures of nitrous oxide derived from detoxification processes.</title>
        <authorList>
            <person name="Behrendt U."/>
            <person name="Buchen C."/>
            <person name="Well R."/>
            <person name="Ulrich A."/>
            <person name="Rohe L."/>
            <person name="Kolb S."/>
            <person name="Schloter M."/>
            <person name="Horn M.A."/>
            <person name="Augustin J."/>
        </authorList>
    </citation>
    <scope>NUCLEOTIDE SEQUENCE [LARGE SCALE GENOMIC DNA]</scope>
    <source>
        <strain evidence="4 5">S4-C24</strain>
    </source>
</reference>
<dbReference type="PROSITE" id="PS00671">
    <property type="entry name" value="D_2_HYDROXYACID_DH_3"/>
    <property type="match status" value="1"/>
</dbReference>
<sequence length="329" mass="34831">MPADSAVLDVVVTDPIISRFAERLQAGAPRHRWRFLADAPPEVRSHALAGADVVVCARMDAKEAAACNARLVQVTGAGLDRVSVAALRPAVAVANTFHHERPIAEHVLMSILALTRRFPAVSGELRAGVWRTIATDDAVPLHRTLDSMTLGVVGFGGIGRETARLAAALGMDVVAVRNRPEAPLSMGALPRWVGGVGDLPRLLAESDVVVVTVPLNDATEGLIGPAEFAAMRQDAVLVNVARGPVVDQAALYRALVDKQIGGAAIDVWWGAPEAGRTPPADFPFSELPNVVLTPHYSGHARSTFELRADDIAGNVNRVAAGQPVRNQVR</sequence>
<evidence type="ECO:0000256" key="2">
    <source>
        <dbReference type="ARBA" id="ARBA00023027"/>
    </source>
</evidence>
<dbReference type="InterPro" id="IPR006140">
    <property type="entry name" value="D-isomer_DH_NAD-bd"/>
</dbReference>
<dbReference type="PANTHER" id="PTHR10996">
    <property type="entry name" value="2-HYDROXYACID DEHYDROGENASE-RELATED"/>
    <property type="match status" value="1"/>
</dbReference>
<dbReference type="PANTHER" id="PTHR10996:SF178">
    <property type="entry name" value="2-HYDROXYACID DEHYDROGENASE YGL185C-RELATED"/>
    <property type="match status" value="1"/>
</dbReference>
<evidence type="ECO:0000313" key="5">
    <source>
        <dbReference type="Proteomes" id="UP000829069"/>
    </source>
</evidence>
<dbReference type="InterPro" id="IPR029753">
    <property type="entry name" value="D-isomer_DH_CS"/>
</dbReference>
<keyword evidence="5" id="KW-1185">Reference proteome</keyword>
<dbReference type="InterPro" id="IPR036291">
    <property type="entry name" value="NAD(P)-bd_dom_sf"/>
</dbReference>
<keyword evidence="2" id="KW-0520">NAD</keyword>
<organism evidence="4 5">
    <name type="scientific">Arthrobacter sulfonylureivorans</name>
    <dbReference type="NCBI Taxonomy" id="2486855"/>
    <lineage>
        <taxon>Bacteria</taxon>
        <taxon>Bacillati</taxon>
        <taxon>Actinomycetota</taxon>
        <taxon>Actinomycetes</taxon>
        <taxon>Micrococcales</taxon>
        <taxon>Micrococcaceae</taxon>
        <taxon>Arthrobacter</taxon>
    </lineage>
</organism>
<dbReference type="RefSeq" id="WP_241914352.1">
    <property type="nucleotide sequence ID" value="NZ_CP093326.1"/>
</dbReference>
<evidence type="ECO:0000259" key="3">
    <source>
        <dbReference type="Pfam" id="PF02826"/>
    </source>
</evidence>
<gene>
    <name evidence="4" type="ORF">MNQ99_02750</name>
</gene>
<feature type="domain" description="D-isomer specific 2-hydroxyacid dehydrogenase NAD-binding" evidence="3">
    <location>
        <begin position="109"/>
        <end position="296"/>
    </location>
</feature>
<keyword evidence="1" id="KW-0560">Oxidoreductase</keyword>
<dbReference type="Proteomes" id="UP000829069">
    <property type="component" value="Chromosome"/>
</dbReference>
<dbReference type="SUPFAM" id="SSF52283">
    <property type="entry name" value="Formate/glycerate dehydrogenase catalytic domain-like"/>
    <property type="match status" value="1"/>
</dbReference>
<protein>
    <submittedName>
        <fullName evidence="4">2-hydroxyacid dehydrogenase</fullName>
    </submittedName>
</protein>
<dbReference type="Pfam" id="PF02826">
    <property type="entry name" value="2-Hacid_dh_C"/>
    <property type="match status" value="1"/>
</dbReference>
<dbReference type="EMBL" id="CP093326">
    <property type="protein sequence ID" value="UNK46304.1"/>
    <property type="molecule type" value="Genomic_DNA"/>
</dbReference>
<accession>A0ABY3W7K5</accession>
<name>A0ABY3W7K5_9MICC</name>
<dbReference type="Gene3D" id="3.40.50.720">
    <property type="entry name" value="NAD(P)-binding Rossmann-like Domain"/>
    <property type="match status" value="2"/>
</dbReference>
<dbReference type="SUPFAM" id="SSF51735">
    <property type="entry name" value="NAD(P)-binding Rossmann-fold domains"/>
    <property type="match status" value="1"/>
</dbReference>
<dbReference type="InterPro" id="IPR050223">
    <property type="entry name" value="D-isomer_2-hydroxyacid_DH"/>
</dbReference>